<dbReference type="Proteomes" id="UP000067626">
    <property type="component" value="Chromosome"/>
</dbReference>
<proteinExistence type="predicted"/>
<keyword evidence="1" id="KW-0732">Signal</keyword>
<name>A0A0K1EKE9_CHOCO</name>
<evidence type="ECO:0000313" key="2">
    <source>
        <dbReference type="EMBL" id="AKT41345.1"/>
    </source>
</evidence>
<organism evidence="2 3">
    <name type="scientific">Chondromyces crocatus</name>
    <dbReference type="NCBI Taxonomy" id="52"/>
    <lineage>
        <taxon>Bacteria</taxon>
        <taxon>Pseudomonadati</taxon>
        <taxon>Myxococcota</taxon>
        <taxon>Polyangia</taxon>
        <taxon>Polyangiales</taxon>
        <taxon>Polyangiaceae</taxon>
        <taxon>Chondromyces</taxon>
    </lineage>
</organism>
<gene>
    <name evidence="2" type="ORF">CMC5_055440</name>
</gene>
<evidence type="ECO:0000256" key="1">
    <source>
        <dbReference type="SAM" id="SignalP"/>
    </source>
</evidence>
<evidence type="ECO:0008006" key="4">
    <source>
        <dbReference type="Google" id="ProtNLM"/>
    </source>
</evidence>
<dbReference type="RefSeq" id="WP_050433149.1">
    <property type="nucleotide sequence ID" value="NZ_CP012159.1"/>
</dbReference>
<dbReference type="OrthoDB" id="5517742at2"/>
<feature type="chain" id="PRO_5005459597" description="TNFR-Cys domain-containing protein" evidence="1">
    <location>
        <begin position="21"/>
        <end position="174"/>
    </location>
</feature>
<evidence type="ECO:0000313" key="3">
    <source>
        <dbReference type="Proteomes" id="UP000067626"/>
    </source>
</evidence>
<feature type="signal peptide" evidence="1">
    <location>
        <begin position="1"/>
        <end position="20"/>
    </location>
</feature>
<dbReference type="EMBL" id="CP012159">
    <property type="protein sequence ID" value="AKT41345.1"/>
    <property type="molecule type" value="Genomic_DNA"/>
</dbReference>
<reference evidence="2 3" key="1">
    <citation type="submission" date="2015-07" db="EMBL/GenBank/DDBJ databases">
        <title>Genome analysis of myxobacterium Chondromyces crocatus Cm c5 reveals a high potential for natural compound synthesis and the genetic basis for the loss of fruiting body formation.</title>
        <authorList>
            <person name="Zaburannyi N."/>
            <person name="Bunk B."/>
            <person name="Maier J."/>
            <person name="Overmann J."/>
            <person name="Mueller R."/>
        </authorList>
    </citation>
    <scope>NUCLEOTIDE SEQUENCE [LARGE SCALE GENOMIC DNA]</scope>
    <source>
        <strain evidence="2 3">Cm c5</strain>
    </source>
</reference>
<keyword evidence="3" id="KW-1185">Reference proteome</keyword>
<accession>A0A0K1EKE9</accession>
<sequence>MIKKLFASAALSVFASLAVACAVAPEEDLVDDPSSAIVEGEEEAVGTAESELFICGTACPSGYHPDQYLCSGSCGAGCIGYVNAANCEPNTGSSFFMCGTICPSGYHPTQYLCSSSCGGCSSYNNAATCEANTGSSFNTCGTVCPSGYAASSFFCSSSCGGCSTFNNAATCVKI</sequence>
<dbReference type="PATRIC" id="fig|52.7.peg.6106"/>
<protein>
    <recommendedName>
        <fullName evidence="4">TNFR-Cys domain-containing protein</fullName>
    </recommendedName>
</protein>
<dbReference type="AlphaFoldDB" id="A0A0K1EKE9"/>
<dbReference type="PROSITE" id="PS51257">
    <property type="entry name" value="PROKAR_LIPOPROTEIN"/>
    <property type="match status" value="1"/>
</dbReference>
<dbReference type="KEGG" id="ccro:CMC5_055440"/>